<dbReference type="PANTHER" id="PTHR35271">
    <property type="entry name" value="ABC TRANSPORTER, SUBSTRATE-BINDING LIPOPROTEIN-RELATED"/>
    <property type="match status" value="1"/>
</dbReference>
<dbReference type="EMBL" id="CP116968">
    <property type="protein sequence ID" value="WNM61235.1"/>
    <property type="molecule type" value="Genomic_DNA"/>
</dbReference>
<proteinExistence type="predicted"/>
<dbReference type="AlphaFoldDB" id="A0AA96GJB0"/>
<accession>A0AA96GJB0</accession>
<dbReference type="InterPro" id="IPR007487">
    <property type="entry name" value="ABC_transpt-TYRBP-like"/>
</dbReference>
<protein>
    <submittedName>
        <fullName evidence="1">ABC transporter substrate binding protein</fullName>
    </submittedName>
</protein>
<dbReference type="RefSeq" id="WP_312743088.1">
    <property type="nucleotide sequence ID" value="NZ_CP116968.1"/>
</dbReference>
<dbReference type="Proteomes" id="UP001302494">
    <property type="component" value="Chromosome"/>
</dbReference>
<organism evidence="1 2">
    <name type="scientific">Candidatus Nitrospira neomarina</name>
    <dbReference type="NCBI Taxonomy" id="3020899"/>
    <lineage>
        <taxon>Bacteria</taxon>
        <taxon>Pseudomonadati</taxon>
        <taxon>Nitrospirota</taxon>
        <taxon>Nitrospiria</taxon>
        <taxon>Nitrospirales</taxon>
        <taxon>Nitrospiraceae</taxon>
        <taxon>Nitrospira</taxon>
    </lineage>
</organism>
<reference evidence="1 2" key="1">
    <citation type="submission" date="2023-01" db="EMBL/GenBank/DDBJ databases">
        <title>Cultivation and genomic characterization of new, ubiquitous marine nitrite-oxidizing bacteria from the Nitrospirales.</title>
        <authorList>
            <person name="Mueller A.J."/>
            <person name="Daebeler A."/>
            <person name="Herbold C.W."/>
            <person name="Kirkegaard R.H."/>
            <person name="Daims H."/>
        </authorList>
    </citation>
    <scope>NUCLEOTIDE SEQUENCE [LARGE SCALE GENOMIC DNA]</scope>
    <source>
        <strain evidence="1 2">DK</strain>
    </source>
</reference>
<dbReference type="Gene3D" id="3.40.50.2300">
    <property type="match status" value="2"/>
</dbReference>
<sequence>MIVCVGIFLDLSTITSAQEVAILKSADINAYSEAISAFTSALPSSIQIIREYDLHGDMAKGRQLARRIGASNVKVVLAVGLKAALAAKLEIPDIPVIFCLVLDPEQYDLPGTNMVGLSLKVPFRQPLQSLRALAPKVSRIGVLFDPQKTDEMYRQLLHDVNALGIKILSEEIHQEQEVAPALNALKDHIDALWLLPDSTVLTESTLDFLISTTLEANIPVVGFSSALVHSGAVVGAYVRYADIGTQAARLTQQLAKQTSSSVLGTIIPPERVHQSINQKSAKYLGLSLTPDVLRHFDERF</sequence>
<name>A0AA96GJB0_9BACT</name>
<evidence type="ECO:0000313" key="1">
    <source>
        <dbReference type="EMBL" id="WNM61235.1"/>
    </source>
</evidence>
<dbReference type="KEGG" id="nneo:PQG83_15950"/>
<evidence type="ECO:0000313" key="2">
    <source>
        <dbReference type="Proteomes" id="UP001302494"/>
    </source>
</evidence>
<keyword evidence="2" id="KW-1185">Reference proteome</keyword>
<gene>
    <name evidence="1" type="ORF">PQG83_15950</name>
</gene>
<dbReference type="Pfam" id="PF04392">
    <property type="entry name" value="ABC_sub_bind"/>
    <property type="match status" value="1"/>
</dbReference>
<dbReference type="PANTHER" id="PTHR35271:SF1">
    <property type="entry name" value="ABC TRANSPORTER, SUBSTRATE-BINDING LIPOPROTEIN"/>
    <property type="match status" value="1"/>
</dbReference>